<name>R7TGH1_CAPTE</name>
<reference evidence="6" key="1">
    <citation type="submission" date="2012-12" db="EMBL/GenBank/DDBJ databases">
        <authorList>
            <person name="Hellsten U."/>
            <person name="Grimwood J."/>
            <person name="Chapman J.A."/>
            <person name="Shapiro H."/>
            <person name="Aerts A."/>
            <person name="Otillar R.P."/>
            <person name="Terry A.Y."/>
            <person name="Boore J.L."/>
            <person name="Simakov O."/>
            <person name="Marletaz F."/>
            <person name="Cho S.-J."/>
            <person name="Edsinger-Gonzales E."/>
            <person name="Havlak P."/>
            <person name="Kuo D.-H."/>
            <person name="Larsson T."/>
            <person name="Lv J."/>
            <person name="Arendt D."/>
            <person name="Savage R."/>
            <person name="Osoegawa K."/>
            <person name="de Jong P."/>
            <person name="Lindberg D.R."/>
            <person name="Seaver E.C."/>
            <person name="Weisblat D.A."/>
            <person name="Putnam N.H."/>
            <person name="Grigoriev I.V."/>
            <person name="Rokhsar D.S."/>
        </authorList>
    </citation>
    <scope>NUCLEOTIDE SEQUENCE</scope>
    <source>
        <strain evidence="6">I ESC-2004</strain>
    </source>
</reference>
<organism evidence="4">
    <name type="scientific">Capitella teleta</name>
    <name type="common">Polychaete worm</name>
    <dbReference type="NCBI Taxonomy" id="283909"/>
    <lineage>
        <taxon>Eukaryota</taxon>
        <taxon>Metazoa</taxon>
        <taxon>Spiralia</taxon>
        <taxon>Lophotrochozoa</taxon>
        <taxon>Annelida</taxon>
        <taxon>Polychaeta</taxon>
        <taxon>Sedentaria</taxon>
        <taxon>Scolecida</taxon>
        <taxon>Capitellidae</taxon>
        <taxon>Capitella</taxon>
    </lineage>
</organism>
<dbReference type="EMBL" id="AMQN01013101">
    <property type="status" value="NOT_ANNOTATED_CDS"/>
    <property type="molecule type" value="Genomic_DNA"/>
</dbReference>
<keyword evidence="2" id="KW-0677">Repeat</keyword>
<dbReference type="PANTHER" id="PTHR45632">
    <property type="entry name" value="LD33804P"/>
    <property type="match status" value="1"/>
</dbReference>
<dbReference type="SUPFAM" id="SSF117281">
    <property type="entry name" value="Kelch motif"/>
    <property type="match status" value="1"/>
</dbReference>
<dbReference type="InterPro" id="IPR011705">
    <property type="entry name" value="BACK"/>
</dbReference>
<evidence type="ECO:0000313" key="4">
    <source>
        <dbReference type="EMBL" id="ELT92878.1"/>
    </source>
</evidence>
<dbReference type="HOGENOM" id="CLU_004253_14_0_1"/>
<dbReference type="SMART" id="SM00875">
    <property type="entry name" value="BACK"/>
    <property type="match status" value="1"/>
</dbReference>
<dbReference type="InterPro" id="IPR006652">
    <property type="entry name" value="Kelch_1"/>
</dbReference>
<dbReference type="SMART" id="SM00612">
    <property type="entry name" value="Kelch"/>
    <property type="match status" value="4"/>
</dbReference>
<dbReference type="InterPro" id="IPR011333">
    <property type="entry name" value="SKP1/BTB/POZ_sf"/>
</dbReference>
<evidence type="ECO:0000256" key="2">
    <source>
        <dbReference type="ARBA" id="ARBA00022737"/>
    </source>
</evidence>
<dbReference type="Pfam" id="PF00651">
    <property type="entry name" value="BTB"/>
    <property type="match status" value="1"/>
</dbReference>
<accession>R7TGH1</accession>
<dbReference type="InterPro" id="IPR015915">
    <property type="entry name" value="Kelch-typ_b-propeller"/>
</dbReference>
<dbReference type="PIRSF" id="PIRSF037037">
    <property type="entry name" value="Kelch-like_protein_gigaxonin"/>
    <property type="match status" value="1"/>
</dbReference>
<dbReference type="Proteomes" id="UP000014760">
    <property type="component" value="Unassembled WGS sequence"/>
</dbReference>
<dbReference type="EMBL" id="KB309962">
    <property type="protein sequence ID" value="ELT92878.1"/>
    <property type="molecule type" value="Genomic_DNA"/>
</dbReference>
<dbReference type="AlphaFoldDB" id="R7TGH1"/>
<dbReference type="EnsemblMetazoa" id="CapteT204925">
    <property type="protein sequence ID" value="CapteP204925"/>
    <property type="gene ID" value="CapteG204925"/>
</dbReference>
<dbReference type="Gene3D" id="3.30.710.10">
    <property type="entry name" value="Potassium Channel Kv1.1, Chain A"/>
    <property type="match status" value="1"/>
</dbReference>
<reference evidence="4 6" key="2">
    <citation type="journal article" date="2013" name="Nature">
        <title>Insights into bilaterian evolution from three spiralian genomes.</title>
        <authorList>
            <person name="Simakov O."/>
            <person name="Marletaz F."/>
            <person name="Cho S.J."/>
            <person name="Edsinger-Gonzales E."/>
            <person name="Havlak P."/>
            <person name="Hellsten U."/>
            <person name="Kuo D.H."/>
            <person name="Larsson T."/>
            <person name="Lv J."/>
            <person name="Arendt D."/>
            <person name="Savage R."/>
            <person name="Osoegawa K."/>
            <person name="de Jong P."/>
            <person name="Grimwood J."/>
            <person name="Chapman J.A."/>
            <person name="Shapiro H."/>
            <person name="Aerts A."/>
            <person name="Otillar R.P."/>
            <person name="Terry A.Y."/>
            <person name="Boore J.L."/>
            <person name="Grigoriev I.V."/>
            <person name="Lindberg D.R."/>
            <person name="Seaver E.C."/>
            <person name="Weisblat D.A."/>
            <person name="Putnam N.H."/>
            <person name="Rokhsar D.S."/>
        </authorList>
    </citation>
    <scope>NUCLEOTIDE SEQUENCE</scope>
    <source>
        <strain evidence="4 6">I ESC-2004</strain>
    </source>
</reference>
<dbReference type="Pfam" id="PF01344">
    <property type="entry name" value="Kelch_1"/>
    <property type="match status" value="1"/>
</dbReference>
<protein>
    <recommendedName>
        <fullName evidence="3">BTB domain-containing protein</fullName>
    </recommendedName>
</protein>
<dbReference type="OMA" id="NAFTNQW"/>
<evidence type="ECO:0000313" key="5">
    <source>
        <dbReference type="EnsemblMetazoa" id="CapteP204925"/>
    </source>
</evidence>
<dbReference type="SUPFAM" id="SSF54695">
    <property type="entry name" value="POZ domain"/>
    <property type="match status" value="1"/>
</dbReference>
<dbReference type="PANTHER" id="PTHR45632:SF3">
    <property type="entry name" value="KELCH-LIKE PROTEIN 32"/>
    <property type="match status" value="1"/>
</dbReference>
<dbReference type="PROSITE" id="PS50097">
    <property type="entry name" value="BTB"/>
    <property type="match status" value="1"/>
</dbReference>
<gene>
    <name evidence="4" type="ORF">CAPTEDRAFT_204925</name>
</gene>
<proteinExistence type="predicted"/>
<keyword evidence="6" id="KW-1185">Reference proteome</keyword>
<dbReference type="Pfam" id="PF07707">
    <property type="entry name" value="BACK"/>
    <property type="match status" value="1"/>
</dbReference>
<dbReference type="InterPro" id="IPR000210">
    <property type="entry name" value="BTB/POZ_dom"/>
</dbReference>
<dbReference type="Gene3D" id="2.120.10.80">
    <property type="entry name" value="Kelch-type beta propeller"/>
    <property type="match status" value="1"/>
</dbReference>
<evidence type="ECO:0000259" key="3">
    <source>
        <dbReference type="PROSITE" id="PS50097"/>
    </source>
</evidence>
<feature type="domain" description="BTB" evidence="3">
    <location>
        <begin position="22"/>
        <end position="89"/>
    </location>
</feature>
<dbReference type="InterPro" id="IPR017096">
    <property type="entry name" value="BTB-kelch_protein"/>
</dbReference>
<reference evidence="5" key="3">
    <citation type="submission" date="2015-06" db="UniProtKB">
        <authorList>
            <consortium name="EnsemblMetazoa"/>
        </authorList>
    </citation>
    <scope>IDENTIFICATION</scope>
</reference>
<sequence length="527" mass="59877">MTQTISSLPAVFLQMKEADEFVDITLVFGKQRIACHKVILAGMCDYFRRMFLTNMLERGSQEVVLKDISASTGVLLVEYLYSGNIDITQLNAQDLLAASEMLLLGALKKKVEDFLLSHTDSVNCISIINLARLYDLKTLLADARSYLQEHVKEVVESEEMHLLQEGDLIEVLEANASQENFLFIQKWMRSDEGRTDRFNDLMQHVNLSKCSKDFVCRTVMAEKLMHNTRGVQLLQQFMESYGSADPPKQPSLAVGNRNGEMWLCTDLNTPQWQPIQQPPFDIQDYSACASPGGFVVSGGLSQNSNQRECYSYAAQNGQWNTLPPMLTARFSHSSIYHNHHLYVVGGWDGSWCHDGRPLNSVDTLDMRNLQWNHLPPLPREVRLAYLAIVSDNLFVLGGFCDEWAADVHEFDSTQQTWRQRSPMPEICKRGAAVSFNDHVYVVGGENRSCMRFNPRNNTWTSLQRPQFNHYYGPSLVLNGNIVVFGGTNDDSIEEYSPLTDSWSTWTLKMSQKSQDWAGWAFAVRMDS</sequence>
<dbReference type="SMART" id="SM00225">
    <property type="entry name" value="BTB"/>
    <property type="match status" value="1"/>
</dbReference>
<dbReference type="OrthoDB" id="5803581at2759"/>
<keyword evidence="1" id="KW-0880">Kelch repeat</keyword>
<dbReference type="Gene3D" id="1.25.40.420">
    <property type="match status" value="1"/>
</dbReference>
<dbReference type="STRING" id="283909.R7TGH1"/>
<dbReference type="Pfam" id="PF24681">
    <property type="entry name" value="Kelch_KLHDC2_KLHL20_DRC7"/>
    <property type="match status" value="1"/>
</dbReference>
<evidence type="ECO:0000313" key="6">
    <source>
        <dbReference type="Proteomes" id="UP000014760"/>
    </source>
</evidence>
<dbReference type="CDD" id="cd18186">
    <property type="entry name" value="BTB_POZ_ZBTB_KLHL-like"/>
    <property type="match status" value="1"/>
</dbReference>
<evidence type="ECO:0000256" key="1">
    <source>
        <dbReference type="ARBA" id="ARBA00022441"/>
    </source>
</evidence>